<evidence type="ECO:0000256" key="3">
    <source>
        <dbReference type="ARBA" id="ARBA00022597"/>
    </source>
</evidence>
<accession>A0ABM0JCE1</accession>
<keyword evidence="4 7" id="KW-0812">Transmembrane</keyword>
<organism evidence="8 9">
    <name type="scientific">Aplysia californica</name>
    <name type="common">California sea hare</name>
    <dbReference type="NCBI Taxonomy" id="6500"/>
    <lineage>
        <taxon>Eukaryota</taxon>
        <taxon>Metazoa</taxon>
        <taxon>Spiralia</taxon>
        <taxon>Lophotrochozoa</taxon>
        <taxon>Mollusca</taxon>
        <taxon>Gastropoda</taxon>
        <taxon>Heterobranchia</taxon>
        <taxon>Euthyneura</taxon>
        <taxon>Tectipleura</taxon>
        <taxon>Aplysiida</taxon>
        <taxon>Aplysioidea</taxon>
        <taxon>Aplysiidae</taxon>
        <taxon>Aplysia</taxon>
    </lineage>
</organism>
<dbReference type="Proteomes" id="UP000694888">
    <property type="component" value="Unplaced"/>
</dbReference>
<protein>
    <submittedName>
        <fullName evidence="9">Probable UDP-sugar transporter protein SLC35A4</fullName>
    </submittedName>
</protein>
<evidence type="ECO:0000313" key="9">
    <source>
        <dbReference type="RefSeq" id="XP_005090458.1"/>
    </source>
</evidence>
<keyword evidence="3" id="KW-0762">Sugar transport</keyword>
<dbReference type="GeneID" id="101846622"/>
<evidence type="ECO:0000313" key="8">
    <source>
        <dbReference type="Proteomes" id="UP000694888"/>
    </source>
</evidence>
<keyword evidence="3" id="KW-0813">Transport</keyword>
<feature type="transmembrane region" description="Helical" evidence="7">
    <location>
        <begin position="180"/>
        <end position="204"/>
    </location>
</feature>
<keyword evidence="8" id="KW-1185">Reference proteome</keyword>
<dbReference type="SUPFAM" id="SSF103481">
    <property type="entry name" value="Multidrug resistance efflux transporter EmrE"/>
    <property type="match status" value="1"/>
</dbReference>
<feature type="transmembrane region" description="Helical" evidence="7">
    <location>
        <begin position="55"/>
        <end position="75"/>
    </location>
</feature>
<dbReference type="InterPro" id="IPR037185">
    <property type="entry name" value="EmrE-like"/>
</dbReference>
<evidence type="ECO:0000256" key="2">
    <source>
        <dbReference type="ARBA" id="ARBA00009976"/>
    </source>
</evidence>
<comment type="subcellular location">
    <subcellularLocation>
        <location evidence="1">Membrane</location>
        <topology evidence="1">Multi-pass membrane protein</topology>
    </subcellularLocation>
</comment>
<keyword evidence="5 7" id="KW-1133">Transmembrane helix</keyword>
<feature type="transmembrane region" description="Helical" evidence="7">
    <location>
        <begin position="150"/>
        <end position="168"/>
    </location>
</feature>
<evidence type="ECO:0000256" key="6">
    <source>
        <dbReference type="ARBA" id="ARBA00023136"/>
    </source>
</evidence>
<reference evidence="9" key="1">
    <citation type="submission" date="2025-08" db="UniProtKB">
        <authorList>
            <consortium name="RefSeq"/>
        </authorList>
    </citation>
    <scope>IDENTIFICATION</scope>
</reference>
<keyword evidence="6 7" id="KW-0472">Membrane</keyword>
<evidence type="ECO:0000256" key="4">
    <source>
        <dbReference type="ARBA" id="ARBA00022692"/>
    </source>
</evidence>
<dbReference type="InterPro" id="IPR007271">
    <property type="entry name" value="Nuc_sug_transpt"/>
</dbReference>
<dbReference type="PANTHER" id="PTHR10231">
    <property type="entry name" value="NUCLEOTIDE-SUGAR TRANSMEMBRANE TRANSPORTER"/>
    <property type="match status" value="1"/>
</dbReference>
<feature type="transmembrane region" description="Helical" evidence="7">
    <location>
        <begin position="304"/>
        <end position="323"/>
    </location>
</feature>
<feature type="transmembrane region" description="Helical" evidence="7">
    <location>
        <begin position="26"/>
        <end position="48"/>
    </location>
</feature>
<comment type="similarity">
    <text evidence="2">Belongs to the nucleotide-sugar transporter family. SLC35A subfamily.</text>
</comment>
<evidence type="ECO:0000256" key="7">
    <source>
        <dbReference type="SAM" id="Phobius"/>
    </source>
</evidence>
<name>A0ABM0JCE1_APLCA</name>
<feature type="transmembrane region" description="Helical" evidence="7">
    <location>
        <begin position="216"/>
        <end position="237"/>
    </location>
</feature>
<evidence type="ECO:0000256" key="5">
    <source>
        <dbReference type="ARBA" id="ARBA00022989"/>
    </source>
</evidence>
<dbReference type="NCBIfam" id="TIGR00803">
    <property type="entry name" value="nst"/>
    <property type="match status" value="1"/>
</dbReference>
<sequence length="326" mass="37064">MTTTLQLGLPARREHFKLENLVKNSYIWPVVLISEVLVYSSYSIFLNLSRIDGILVYQSSSLVLSIETVKFFFAFVMAFPEISTNGLSRVRLKNILPFAVPAVCYCVTNNLAVYMQDQMDPATFQMLCNLKIASTALLYRMIMKRRLRNLQWISLGLLMFAGMLNGYTGLSKETVSLKEIHITVLGLVMALLYCTISGFSGVYTEYILKHDSKISLPLQNCFLYIFGIILNFLLWHWQADKNLKFFHGFTHFTWAVVLCQALNGLVMSLIMKHSNNMVRLFIISSAIPVTTVLSMLIFGLQPDTAFVTVGVMVIFAIYLYNYVPKS</sequence>
<feature type="transmembrane region" description="Helical" evidence="7">
    <location>
        <begin position="95"/>
        <end position="115"/>
    </location>
</feature>
<evidence type="ECO:0000256" key="1">
    <source>
        <dbReference type="ARBA" id="ARBA00004141"/>
    </source>
</evidence>
<gene>
    <name evidence="9" type="primary">LOC101846622</name>
</gene>
<dbReference type="Pfam" id="PF04142">
    <property type="entry name" value="Nuc_sug_transp"/>
    <property type="match status" value="1"/>
</dbReference>
<proteinExistence type="inferred from homology"/>
<dbReference type="RefSeq" id="XP_005090458.1">
    <property type="nucleotide sequence ID" value="XM_005090401.3"/>
</dbReference>
<feature type="transmembrane region" description="Helical" evidence="7">
    <location>
        <begin position="277"/>
        <end position="298"/>
    </location>
</feature>
<feature type="transmembrane region" description="Helical" evidence="7">
    <location>
        <begin position="249"/>
        <end position="270"/>
    </location>
</feature>
<dbReference type="PIRSF" id="PIRSF005799">
    <property type="entry name" value="UDP-gal_transpt"/>
    <property type="match status" value="1"/>
</dbReference>